<protein>
    <submittedName>
        <fullName evidence="1">Uncharacterized protein</fullName>
    </submittedName>
</protein>
<gene>
    <name evidence="1" type="ORF">EZS28_036594</name>
</gene>
<comment type="caution">
    <text evidence="1">The sequence shown here is derived from an EMBL/GenBank/DDBJ whole genome shotgun (WGS) entry which is preliminary data.</text>
</comment>
<name>A0A5J4UCF8_9EUKA</name>
<dbReference type="AlphaFoldDB" id="A0A5J4UCF8"/>
<dbReference type="Proteomes" id="UP000324800">
    <property type="component" value="Unassembled WGS sequence"/>
</dbReference>
<proteinExistence type="predicted"/>
<sequence length="115" mass="13019">MKLQDEELLKRKGQHGGGVIDACTHVSRHAVVALLVTPHLSFVLYPVKFERNVKIQACAKCISALCIAHLYRGKKMDNIQLNKQIIEQVMDLSEKKPDHWAFKAAQLVMEEIEAL</sequence>
<organism evidence="1 2">
    <name type="scientific">Streblomastix strix</name>
    <dbReference type="NCBI Taxonomy" id="222440"/>
    <lineage>
        <taxon>Eukaryota</taxon>
        <taxon>Metamonada</taxon>
        <taxon>Preaxostyla</taxon>
        <taxon>Oxymonadida</taxon>
        <taxon>Streblomastigidae</taxon>
        <taxon>Streblomastix</taxon>
    </lineage>
</organism>
<evidence type="ECO:0000313" key="2">
    <source>
        <dbReference type="Proteomes" id="UP000324800"/>
    </source>
</evidence>
<reference evidence="1 2" key="1">
    <citation type="submission" date="2019-03" db="EMBL/GenBank/DDBJ databases">
        <title>Single cell metagenomics reveals metabolic interactions within the superorganism composed of flagellate Streblomastix strix and complex community of Bacteroidetes bacteria on its surface.</title>
        <authorList>
            <person name="Treitli S.C."/>
            <person name="Kolisko M."/>
            <person name="Husnik F."/>
            <person name="Keeling P."/>
            <person name="Hampl V."/>
        </authorList>
    </citation>
    <scope>NUCLEOTIDE SEQUENCE [LARGE SCALE GENOMIC DNA]</scope>
    <source>
        <strain evidence="1">ST1C</strain>
    </source>
</reference>
<dbReference type="EMBL" id="SNRW01017883">
    <property type="protein sequence ID" value="KAA6367880.1"/>
    <property type="molecule type" value="Genomic_DNA"/>
</dbReference>
<evidence type="ECO:0000313" key="1">
    <source>
        <dbReference type="EMBL" id="KAA6367880.1"/>
    </source>
</evidence>
<accession>A0A5J4UCF8</accession>